<protein>
    <submittedName>
        <fullName evidence="2">Uncharacterized protein</fullName>
    </submittedName>
</protein>
<dbReference type="Proteomes" id="UP000221011">
    <property type="component" value="Chromosome"/>
</dbReference>
<evidence type="ECO:0000313" key="2">
    <source>
        <dbReference type="EMBL" id="ATL31550.1"/>
    </source>
</evidence>
<proteinExistence type="predicted"/>
<evidence type="ECO:0000256" key="1">
    <source>
        <dbReference type="SAM" id="MobiDB-lite"/>
    </source>
</evidence>
<gene>
    <name evidence="2" type="ORF">KY5_6532</name>
</gene>
<accession>A0A291QIB7</accession>
<reference evidence="2 3" key="1">
    <citation type="submission" date="2017-08" db="EMBL/GenBank/DDBJ databases">
        <title>Complete Genome Sequence of Streptomyces formicae KY5, the formicamycin producer.</title>
        <authorList>
            <person name="Holmes N.A."/>
            <person name="Devine R."/>
            <person name="Qin Z."/>
            <person name="Seipke R.F."/>
            <person name="Wilkinson B."/>
            <person name="Hutchings M.I."/>
        </authorList>
    </citation>
    <scope>NUCLEOTIDE SEQUENCE [LARGE SCALE GENOMIC DNA]</scope>
    <source>
        <strain evidence="2 3">KY5</strain>
    </source>
</reference>
<dbReference type="EMBL" id="CP022685">
    <property type="protein sequence ID" value="ATL31550.1"/>
    <property type="molecule type" value="Genomic_DNA"/>
</dbReference>
<sequence length="72" mass="7617">MRTAGMTGTRRIAPQAQPSSGWGHWLGRPQARQRTVTQESAHVWSVMTDAVVPRAIGGTTRVPHAQGNAGGA</sequence>
<evidence type="ECO:0000313" key="3">
    <source>
        <dbReference type="Proteomes" id="UP000221011"/>
    </source>
</evidence>
<keyword evidence="3" id="KW-1185">Reference proteome</keyword>
<organism evidence="2 3">
    <name type="scientific">Streptomyces formicae</name>
    <dbReference type="NCBI Taxonomy" id="1616117"/>
    <lineage>
        <taxon>Bacteria</taxon>
        <taxon>Bacillati</taxon>
        <taxon>Actinomycetota</taxon>
        <taxon>Actinomycetes</taxon>
        <taxon>Kitasatosporales</taxon>
        <taxon>Streptomycetaceae</taxon>
        <taxon>Streptomyces</taxon>
    </lineage>
</organism>
<dbReference type="KEGG" id="sfk:KY5_6532"/>
<dbReference type="AlphaFoldDB" id="A0A291QIB7"/>
<feature type="region of interest" description="Disordered" evidence="1">
    <location>
        <begin position="1"/>
        <end position="31"/>
    </location>
</feature>
<name>A0A291QIB7_9ACTN</name>